<organism evidence="2 3">
    <name type="scientific">Chroogloeocystis siderophila 5.2 s.c.1</name>
    <dbReference type="NCBI Taxonomy" id="247279"/>
    <lineage>
        <taxon>Bacteria</taxon>
        <taxon>Bacillati</taxon>
        <taxon>Cyanobacteriota</taxon>
        <taxon>Cyanophyceae</taxon>
        <taxon>Oscillatoriophycideae</taxon>
        <taxon>Chroococcales</taxon>
        <taxon>Chroococcaceae</taxon>
        <taxon>Chroogloeocystis</taxon>
    </lineage>
</organism>
<dbReference type="OrthoDB" id="531258at2"/>
<dbReference type="RefSeq" id="WP_073550538.1">
    <property type="nucleotide sequence ID" value="NZ_CAWMVK010000005.1"/>
</dbReference>
<name>A0A1U7HL80_9CHRO</name>
<dbReference type="STRING" id="247279.NIES1031_16110"/>
<dbReference type="AlphaFoldDB" id="A0A1U7HL80"/>
<proteinExistence type="predicted"/>
<dbReference type="Proteomes" id="UP000185984">
    <property type="component" value="Unassembled WGS sequence"/>
</dbReference>
<dbReference type="CDD" id="cd14503">
    <property type="entry name" value="PTP-bact"/>
    <property type="match status" value="1"/>
</dbReference>
<dbReference type="Pfam" id="PF04273">
    <property type="entry name" value="BLH_phosphatase"/>
    <property type="match status" value="1"/>
</dbReference>
<dbReference type="GO" id="GO:0016787">
    <property type="term" value="F:hydrolase activity"/>
    <property type="evidence" value="ECO:0007669"/>
    <property type="project" value="InterPro"/>
</dbReference>
<evidence type="ECO:0000259" key="1">
    <source>
        <dbReference type="Pfam" id="PF04273"/>
    </source>
</evidence>
<sequence length="153" mass="16859">MNNVKQINDSISVAMGQPTPQDLRQAAEEGYKSVLNLRSLQEEGALSDEQQHAEAAGLQYVNLPVRPDALNQEQADRIMEQIDQLPKPLLTHCKSGLRSGAMALMYVATREGLSAEAAMEKGKQMGFDCDSSPQMKEFFKQYVSTHSNGDRAS</sequence>
<dbReference type="InterPro" id="IPR005939">
    <property type="entry name" value="BLH_phosphatase-like"/>
</dbReference>
<protein>
    <submittedName>
        <fullName evidence="2">Phosphatase</fullName>
    </submittedName>
</protein>
<dbReference type="SUPFAM" id="SSF52799">
    <property type="entry name" value="(Phosphotyrosine protein) phosphatases II"/>
    <property type="match status" value="1"/>
</dbReference>
<feature type="domain" description="Beta-lactamase hydrolase-like protein phosphatase-like" evidence="1">
    <location>
        <begin position="5"/>
        <end position="101"/>
    </location>
</feature>
<accession>A0A1U7HL80</accession>
<dbReference type="Gene3D" id="3.90.190.10">
    <property type="entry name" value="Protein tyrosine phosphatase superfamily"/>
    <property type="match status" value="1"/>
</dbReference>
<keyword evidence="3" id="KW-1185">Reference proteome</keyword>
<comment type="caution">
    <text evidence="2">The sequence shown here is derived from an EMBL/GenBank/DDBJ whole genome shotgun (WGS) entry which is preliminary data.</text>
</comment>
<dbReference type="InterPro" id="IPR029021">
    <property type="entry name" value="Prot-tyrosine_phosphatase-like"/>
</dbReference>
<dbReference type="EMBL" id="MRCC01000013">
    <property type="protein sequence ID" value="OKH24311.1"/>
    <property type="molecule type" value="Genomic_DNA"/>
</dbReference>
<reference evidence="2 3" key="1">
    <citation type="submission" date="2016-11" db="EMBL/GenBank/DDBJ databases">
        <title>Draft Genome Sequences of Nine Cyanobacterial Strains from Diverse Habitats.</title>
        <authorList>
            <person name="Zhu T."/>
            <person name="Hou S."/>
            <person name="Lu X."/>
            <person name="Hess W.R."/>
        </authorList>
    </citation>
    <scope>NUCLEOTIDE SEQUENCE [LARGE SCALE GENOMIC DNA]</scope>
    <source>
        <strain evidence="2 3">5.2 s.c.1</strain>
    </source>
</reference>
<evidence type="ECO:0000313" key="2">
    <source>
        <dbReference type="EMBL" id="OKH24311.1"/>
    </source>
</evidence>
<gene>
    <name evidence="2" type="ORF">NIES1031_16110</name>
</gene>
<evidence type="ECO:0000313" key="3">
    <source>
        <dbReference type="Proteomes" id="UP000185984"/>
    </source>
</evidence>